<reference evidence="2 3" key="1">
    <citation type="submission" date="2018-11" db="EMBL/GenBank/DDBJ databases">
        <authorList>
            <consortium name="Pathogen Informatics"/>
        </authorList>
    </citation>
    <scope>NUCLEOTIDE SEQUENCE [LARGE SCALE GENOMIC DNA]</scope>
</reference>
<evidence type="ECO:0000313" key="2">
    <source>
        <dbReference type="EMBL" id="VDN13695.1"/>
    </source>
</evidence>
<keyword evidence="1" id="KW-0472">Membrane</keyword>
<keyword evidence="1" id="KW-0812">Transmembrane</keyword>
<dbReference type="Proteomes" id="UP000281553">
    <property type="component" value="Unassembled WGS sequence"/>
</dbReference>
<evidence type="ECO:0000313" key="3">
    <source>
        <dbReference type="Proteomes" id="UP000281553"/>
    </source>
</evidence>
<dbReference type="OrthoDB" id="6251420at2759"/>
<keyword evidence="3" id="KW-1185">Reference proteome</keyword>
<proteinExistence type="predicted"/>
<dbReference type="EMBL" id="UYRU01057090">
    <property type="protein sequence ID" value="VDN13695.1"/>
    <property type="molecule type" value="Genomic_DNA"/>
</dbReference>
<gene>
    <name evidence="2" type="ORF">DILT_LOCUS9526</name>
</gene>
<organism evidence="2 3">
    <name type="scientific">Dibothriocephalus latus</name>
    <name type="common">Fish tapeworm</name>
    <name type="synonym">Diphyllobothrium latum</name>
    <dbReference type="NCBI Taxonomy" id="60516"/>
    <lineage>
        <taxon>Eukaryota</taxon>
        <taxon>Metazoa</taxon>
        <taxon>Spiralia</taxon>
        <taxon>Lophotrochozoa</taxon>
        <taxon>Platyhelminthes</taxon>
        <taxon>Cestoda</taxon>
        <taxon>Eucestoda</taxon>
        <taxon>Diphyllobothriidea</taxon>
        <taxon>Diphyllobothriidae</taxon>
        <taxon>Dibothriocephalus</taxon>
    </lineage>
</organism>
<accession>A0A3P7L8Q3</accession>
<dbReference type="AlphaFoldDB" id="A0A3P7L8Q3"/>
<name>A0A3P7L8Q3_DIBLA</name>
<keyword evidence="1" id="KW-1133">Transmembrane helix</keyword>
<evidence type="ECO:0000256" key="1">
    <source>
        <dbReference type="SAM" id="Phobius"/>
    </source>
</evidence>
<protein>
    <submittedName>
        <fullName evidence="2">Uncharacterized protein</fullName>
    </submittedName>
</protein>
<sequence>MDSANFVFVTKELLNIRDEKTASTIYHLHMCAALSCAFATAGEATKTEGFGAADSFLQQLTLKVFNPRVVPDRILYGIVYFDVTEPMQIKCITLKGKGKMTKQIQSRKKKQEAMNSECVSVYLLTLLTLVICKFHFSIGYIFSKALVYEKDGDSKRE</sequence>
<feature type="transmembrane region" description="Helical" evidence="1">
    <location>
        <begin position="119"/>
        <end position="142"/>
    </location>
</feature>